<dbReference type="Pfam" id="PF13443">
    <property type="entry name" value="HTH_26"/>
    <property type="match status" value="1"/>
</dbReference>
<gene>
    <name evidence="3" type="ORF">HMPREF9470_04018</name>
</gene>
<dbReference type="GO" id="GO:0005829">
    <property type="term" value="C:cytosol"/>
    <property type="evidence" value="ECO:0007669"/>
    <property type="project" value="TreeGrafter"/>
</dbReference>
<dbReference type="AlphaFoldDB" id="A0A0J9BUT4"/>
<dbReference type="RefSeq" id="WP_048930573.1">
    <property type="nucleotide sequence ID" value="NZ_KQ235881.1"/>
</dbReference>
<dbReference type="GO" id="GO:0003677">
    <property type="term" value="F:DNA binding"/>
    <property type="evidence" value="ECO:0007669"/>
    <property type="project" value="UniProtKB-KW"/>
</dbReference>
<dbReference type="GeneID" id="93161618"/>
<dbReference type="InterPro" id="IPR001387">
    <property type="entry name" value="Cro/C1-type_HTH"/>
</dbReference>
<dbReference type="Proteomes" id="UP000037392">
    <property type="component" value="Unassembled WGS sequence"/>
</dbReference>
<organism evidence="3 4">
    <name type="scientific">[Clostridium] citroniae WAL-19142</name>
    <dbReference type="NCBI Taxonomy" id="742734"/>
    <lineage>
        <taxon>Bacteria</taxon>
        <taxon>Bacillati</taxon>
        <taxon>Bacillota</taxon>
        <taxon>Clostridia</taxon>
        <taxon>Lachnospirales</taxon>
        <taxon>Lachnospiraceae</taxon>
        <taxon>Enterocloster</taxon>
    </lineage>
</organism>
<dbReference type="PANTHER" id="PTHR46797:SF1">
    <property type="entry name" value="METHYLPHOSPHONATE SYNTHASE"/>
    <property type="match status" value="1"/>
</dbReference>
<evidence type="ECO:0000259" key="2">
    <source>
        <dbReference type="PROSITE" id="PS50943"/>
    </source>
</evidence>
<protein>
    <recommendedName>
        <fullName evidence="2">HTH cro/C1-type domain-containing protein</fullName>
    </recommendedName>
</protein>
<keyword evidence="1" id="KW-0238">DNA-binding</keyword>
<dbReference type="SUPFAM" id="SSF47413">
    <property type="entry name" value="lambda repressor-like DNA-binding domains"/>
    <property type="match status" value="1"/>
</dbReference>
<sequence>MDDMINPLERIQELCEERHWSYYQLSKAAGITYSTLNTMINKQNMPSIPTLFKLCQGFGITVSDFFEPNRSKQGLTSEQALCLSLFTTLPQEDKQLALAYLKGLSKTL</sequence>
<dbReference type="EMBL" id="ADLK01000029">
    <property type="protein sequence ID" value="KMW16518.1"/>
    <property type="molecule type" value="Genomic_DNA"/>
</dbReference>
<proteinExistence type="predicted"/>
<evidence type="ECO:0000256" key="1">
    <source>
        <dbReference type="ARBA" id="ARBA00023125"/>
    </source>
</evidence>
<evidence type="ECO:0000313" key="3">
    <source>
        <dbReference type="EMBL" id="KMW16518.1"/>
    </source>
</evidence>
<dbReference type="PANTHER" id="PTHR46797">
    <property type="entry name" value="HTH-TYPE TRANSCRIPTIONAL REGULATOR"/>
    <property type="match status" value="1"/>
</dbReference>
<dbReference type="Gene3D" id="1.10.260.40">
    <property type="entry name" value="lambda repressor-like DNA-binding domains"/>
    <property type="match status" value="1"/>
</dbReference>
<dbReference type="InterPro" id="IPR050807">
    <property type="entry name" value="TransReg_Diox_bact_type"/>
</dbReference>
<reference evidence="3 4" key="1">
    <citation type="submission" date="2011-04" db="EMBL/GenBank/DDBJ databases">
        <title>The Genome Sequence of Clostridium citroniae WAL-19142.</title>
        <authorList>
            <consortium name="The Broad Institute Genome Sequencing Platform"/>
            <person name="Earl A."/>
            <person name="Ward D."/>
            <person name="Feldgarden M."/>
            <person name="Gevers D."/>
            <person name="Warren Y.A."/>
            <person name="Tyrrell K.L."/>
            <person name="Citron D.M."/>
            <person name="Goldstein E.J."/>
            <person name="Daigneault M."/>
            <person name="Allen-Vercoe E."/>
            <person name="Young S.K."/>
            <person name="Zeng Q."/>
            <person name="Gargeya S."/>
            <person name="Fitzgerald M."/>
            <person name="Haas B."/>
            <person name="Abouelleil A."/>
            <person name="Alvarado L."/>
            <person name="Arachchi H.M."/>
            <person name="Berlin A."/>
            <person name="Brown A."/>
            <person name="Chapman S.B."/>
            <person name="Chen Z."/>
            <person name="Dunbar C."/>
            <person name="Freedman E."/>
            <person name="Gearin G."/>
            <person name="Gellesch M."/>
            <person name="Goldberg J."/>
            <person name="Griggs A."/>
            <person name="Gujja S."/>
            <person name="Heilman E.R."/>
            <person name="Heiman D."/>
            <person name="Howarth C."/>
            <person name="Larson L."/>
            <person name="Lui A."/>
            <person name="MacDonald P.J."/>
            <person name="Mehta T."/>
            <person name="Montmayeur A."/>
            <person name="Murphy C."/>
            <person name="Neiman D."/>
            <person name="Pearson M."/>
            <person name="Priest M."/>
            <person name="Roberts A."/>
            <person name="Saif S."/>
            <person name="Shea T."/>
            <person name="Shenoy N."/>
            <person name="Sisk P."/>
            <person name="Stolte C."/>
            <person name="Sykes S."/>
            <person name="White J."/>
            <person name="Yandava C."/>
            <person name="Wortman J."/>
            <person name="Nusbaum C."/>
            <person name="Birren B."/>
        </authorList>
    </citation>
    <scope>NUCLEOTIDE SEQUENCE [LARGE SCALE GENOMIC DNA]</scope>
    <source>
        <strain evidence="3 4">WAL-19142</strain>
    </source>
</reference>
<feature type="domain" description="HTH cro/C1-type" evidence="2">
    <location>
        <begin position="11"/>
        <end position="65"/>
    </location>
</feature>
<evidence type="ECO:0000313" key="4">
    <source>
        <dbReference type="Proteomes" id="UP000037392"/>
    </source>
</evidence>
<dbReference type="SMART" id="SM00530">
    <property type="entry name" value="HTH_XRE"/>
    <property type="match status" value="1"/>
</dbReference>
<dbReference type="PROSITE" id="PS50943">
    <property type="entry name" value="HTH_CROC1"/>
    <property type="match status" value="1"/>
</dbReference>
<dbReference type="InterPro" id="IPR010982">
    <property type="entry name" value="Lambda_DNA-bd_dom_sf"/>
</dbReference>
<dbReference type="GO" id="GO:0003700">
    <property type="term" value="F:DNA-binding transcription factor activity"/>
    <property type="evidence" value="ECO:0007669"/>
    <property type="project" value="TreeGrafter"/>
</dbReference>
<accession>A0A0J9BUT4</accession>
<name>A0A0J9BUT4_9FIRM</name>
<comment type="caution">
    <text evidence="3">The sequence shown here is derived from an EMBL/GenBank/DDBJ whole genome shotgun (WGS) entry which is preliminary data.</text>
</comment>
<dbReference type="PATRIC" id="fig|742734.4.peg.4305"/>
<dbReference type="OrthoDB" id="1726456at2"/>
<dbReference type="CDD" id="cd00093">
    <property type="entry name" value="HTH_XRE"/>
    <property type="match status" value="1"/>
</dbReference>